<dbReference type="AlphaFoldDB" id="A0AAV3QSM8"/>
<gene>
    <name evidence="2" type="ORF">LIER_21310</name>
</gene>
<dbReference type="Proteomes" id="UP001454036">
    <property type="component" value="Unassembled WGS sequence"/>
</dbReference>
<protein>
    <submittedName>
        <fullName evidence="2">Uncharacterized protein</fullName>
    </submittedName>
</protein>
<name>A0AAV3QSM8_LITER</name>
<organism evidence="2 3">
    <name type="scientific">Lithospermum erythrorhizon</name>
    <name type="common">Purple gromwell</name>
    <name type="synonym">Lithospermum officinale var. erythrorhizon</name>
    <dbReference type="NCBI Taxonomy" id="34254"/>
    <lineage>
        <taxon>Eukaryota</taxon>
        <taxon>Viridiplantae</taxon>
        <taxon>Streptophyta</taxon>
        <taxon>Embryophyta</taxon>
        <taxon>Tracheophyta</taxon>
        <taxon>Spermatophyta</taxon>
        <taxon>Magnoliopsida</taxon>
        <taxon>eudicotyledons</taxon>
        <taxon>Gunneridae</taxon>
        <taxon>Pentapetalae</taxon>
        <taxon>asterids</taxon>
        <taxon>lamiids</taxon>
        <taxon>Boraginales</taxon>
        <taxon>Boraginaceae</taxon>
        <taxon>Boraginoideae</taxon>
        <taxon>Lithospermeae</taxon>
        <taxon>Lithospermum</taxon>
    </lineage>
</organism>
<proteinExistence type="predicted"/>
<reference evidence="2 3" key="1">
    <citation type="submission" date="2024-01" db="EMBL/GenBank/DDBJ databases">
        <title>The complete chloroplast genome sequence of Lithospermum erythrorhizon: insights into the phylogenetic relationship among Boraginaceae species and the maternal lineages of purple gromwells.</title>
        <authorList>
            <person name="Okada T."/>
            <person name="Watanabe K."/>
        </authorList>
    </citation>
    <scope>NUCLEOTIDE SEQUENCE [LARGE SCALE GENOMIC DNA]</scope>
</reference>
<evidence type="ECO:0000256" key="1">
    <source>
        <dbReference type="SAM" id="MobiDB-lite"/>
    </source>
</evidence>
<keyword evidence="3" id="KW-1185">Reference proteome</keyword>
<feature type="region of interest" description="Disordered" evidence="1">
    <location>
        <begin position="1"/>
        <end position="26"/>
    </location>
</feature>
<accession>A0AAV3QSM8</accession>
<comment type="caution">
    <text evidence="2">The sequence shown here is derived from an EMBL/GenBank/DDBJ whole genome shotgun (WGS) entry which is preliminary data.</text>
</comment>
<evidence type="ECO:0000313" key="3">
    <source>
        <dbReference type="Proteomes" id="UP001454036"/>
    </source>
</evidence>
<sequence length="149" mass="15781">MEQAAPLDLAGLGEGRQGAGADVEGDGGPEFGIGVGDGQVVAVGTDLIDGGEEFGKGKRTKKPSVKLQDYVKNIVQKLSPSSVFSSQTSGTLYPITIPINCNRFSTGHRSFLATLTTGVEPKSFKEGMTFLEWREAMKKEIEALENNGS</sequence>
<evidence type="ECO:0000313" key="2">
    <source>
        <dbReference type="EMBL" id="GAA0166063.1"/>
    </source>
</evidence>
<dbReference type="EMBL" id="BAABME010005592">
    <property type="protein sequence ID" value="GAA0166063.1"/>
    <property type="molecule type" value="Genomic_DNA"/>
</dbReference>